<sequence length="161" mass="17030">MRGINELVGMQFIRNPWNVASTAWPTGCSLGFVMESFRGQQGLRRALLVPAGCMYFGACASYDETCPASPSGADFRRGPLILEVSCIANLQPGTWIAPGSFAVGFGCASQRCAGGGPPSFTAPQRVSSAAVPGPCAPRMAAQRLFRPPEDRIVVWKLGFGS</sequence>
<keyword evidence="2" id="KW-1185">Reference proteome</keyword>
<proteinExistence type="predicted"/>
<dbReference type="Proteomes" id="UP001273209">
    <property type="component" value="Unassembled WGS sequence"/>
</dbReference>
<dbReference type="RefSeq" id="XP_062750943.1">
    <property type="nucleotide sequence ID" value="XM_062894139.1"/>
</dbReference>
<dbReference type="EMBL" id="JAWRVG010000065">
    <property type="protein sequence ID" value="KAK4062047.1"/>
    <property type="molecule type" value="Genomic_DNA"/>
</dbReference>
<accession>A0AAE1I7H4</accession>
<dbReference type="GeneID" id="87914044"/>
<protein>
    <submittedName>
        <fullName evidence="1">Uncharacterized protein</fullName>
    </submittedName>
</protein>
<evidence type="ECO:0000313" key="2">
    <source>
        <dbReference type="Proteomes" id="UP001273209"/>
    </source>
</evidence>
<organism evidence="1 2">
    <name type="scientific">Trichoderma aggressivum f. europaeum</name>
    <dbReference type="NCBI Taxonomy" id="173218"/>
    <lineage>
        <taxon>Eukaryota</taxon>
        <taxon>Fungi</taxon>
        <taxon>Dikarya</taxon>
        <taxon>Ascomycota</taxon>
        <taxon>Pezizomycotina</taxon>
        <taxon>Sordariomycetes</taxon>
        <taxon>Hypocreomycetidae</taxon>
        <taxon>Hypocreales</taxon>
        <taxon>Hypocreaceae</taxon>
        <taxon>Trichoderma</taxon>
    </lineage>
</organism>
<evidence type="ECO:0000313" key="1">
    <source>
        <dbReference type="EMBL" id="KAK4062047.1"/>
    </source>
</evidence>
<gene>
    <name evidence="1" type="ORF">Triagg1_10104</name>
</gene>
<name>A0AAE1I7H4_9HYPO</name>
<dbReference type="AlphaFoldDB" id="A0AAE1I7H4"/>
<comment type="caution">
    <text evidence="1">The sequence shown here is derived from an EMBL/GenBank/DDBJ whole genome shotgun (WGS) entry which is preliminary data.</text>
</comment>
<reference evidence="1" key="1">
    <citation type="submission" date="2023-11" db="EMBL/GenBank/DDBJ databases">
        <title>The genome sequences of three competitors of mushroom-forming fungi.</title>
        <authorList>
            <person name="Beijen E."/>
            <person name="Ohm R.A."/>
        </authorList>
    </citation>
    <scope>NUCLEOTIDE SEQUENCE</scope>
    <source>
        <strain evidence="1">CBS 100526</strain>
    </source>
</reference>